<reference evidence="1 2" key="1">
    <citation type="submission" date="2018-06" db="EMBL/GenBank/DDBJ databases">
        <title>Comparative genomics reveals the genomic features of Rhizophagus irregularis, R. cerebriforme, R. diaphanum and Gigaspora rosea, and their symbiotic lifestyle signature.</title>
        <authorList>
            <person name="Morin E."/>
            <person name="San Clemente H."/>
            <person name="Chen E.C.H."/>
            <person name="De La Providencia I."/>
            <person name="Hainaut M."/>
            <person name="Kuo A."/>
            <person name="Kohler A."/>
            <person name="Murat C."/>
            <person name="Tang N."/>
            <person name="Roy S."/>
            <person name="Loubradou J."/>
            <person name="Henrissat B."/>
            <person name="Grigoriev I.V."/>
            <person name="Corradi N."/>
            <person name="Roux C."/>
            <person name="Martin F.M."/>
        </authorList>
    </citation>
    <scope>NUCLEOTIDE SEQUENCE [LARGE SCALE GENOMIC DNA]</scope>
    <source>
        <strain evidence="1 2">DAOM 194757</strain>
    </source>
</reference>
<dbReference type="InterPro" id="IPR009003">
    <property type="entry name" value="Peptidase_S1_PA"/>
</dbReference>
<dbReference type="SUPFAM" id="SSF50494">
    <property type="entry name" value="Trypsin-like serine proteases"/>
    <property type="match status" value="1"/>
</dbReference>
<proteinExistence type="predicted"/>
<organism evidence="1 2">
    <name type="scientific">Gigaspora rosea</name>
    <dbReference type="NCBI Taxonomy" id="44941"/>
    <lineage>
        <taxon>Eukaryota</taxon>
        <taxon>Fungi</taxon>
        <taxon>Fungi incertae sedis</taxon>
        <taxon>Mucoromycota</taxon>
        <taxon>Glomeromycotina</taxon>
        <taxon>Glomeromycetes</taxon>
        <taxon>Diversisporales</taxon>
        <taxon>Gigasporaceae</taxon>
        <taxon>Gigaspora</taxon>
    </lineage>
</organism>
<comment type="caution">
    <text evidence="1">The sequence shown here is derived from an EMBL/GenBank/DDBJ whole genome shotgun (WGS) entry which is preliminary data.</text>
</comment>
<gene>
    <name evidence="1" type="ORF">C2G38_2176447</name>
</gene>
<dbReference type="Proteomes" id="UP000266673">
    <property type="component" value="Unassembled WGS sequence"/>
</dbReference>
<dbReference type="OrthoDB" id="10383686at2759"/>
<accession>A0A397VGB9</accession>
<name>A0A397VGB9_9GLOM</name>
<evidence type="ECO:0000313" key="2">
    <source>
        <dbReference type="Proteomes" id="UP000266673"/>
    </source>
</evidence>
<dbReference type="Gene3D" id="2.40.10.10">
    <property type="entry name" value="Trypsin-like serine proteases"/>
    <property type="match status" value="1"/>
</dbReference>
<evidence type="ECO:0000313" key="1">
    <source>
        <dbReference type="EMBL" id="RIB21510.1"/>
    </source>
</evidence>
<sequence>MGYIDSKINNIVIISCQEDRNYSGNIRFERSIRDAALYPIFKYFKCAKNSKINNNSYNPNNLKHEKRNEVVIRALGGDGVVLENKRLQSLLCSLGFWVKDNHNKNYFGLADDCYVPGAQAYLIPDSIDTILFIEDLIEVSSNGVHLCHSGINSHVECGYVEALNGFAAEGEAGVFTDIVISSMIGIGGDSGGPAFSYKQDQKYVSLNGIFNFVLGNFINGTLSEIFSGSTTINSILSSVSDDINITIPTVSKTQ</sequence>
<dbReference type="AlphaFoldDB" id="A0A397VGB9"/>
<evidence type="ECO:0008006" key="3">
    <source>
        <dbReference type="Google" id="ProtNLM"/>
    </source>
</evidence>
<protein>
    <recommendedName>
        <fullName evidence="3">Peptidase S1 domain-containing protein</fullName>
    </recommendedName>
</protein>
<dbReference type="InterPro" id="IPR043504">
    <property type="entry name" value="Peptidase_S1_PA_chymotrypsin"/>
</dbReference>
<dbReference type="EMBL" id="QKWP01000357">
    <property type="protein sequence ID" value="RIB21510.1"/>
    <property type="molecule type" value="Genomic_DNA"/>
</dbReference>
<keyword evidence="2" id="KW-1185">Reference proteome</keyword>